<dbReference type="Pfam" id="PF02698">
    <property type="entry name" value="DUF218"/>
    <property type="match status" value="1"/>
</dbReference>
<gene>
    <name evidence="2" type="ORF">DUE52_31075</name>
</gene>
<evidence type="ECO:0000259" key="1">
    <source>
        <dbReference type="Pfam" id="PF02698"/>
    </source>
</evidence>
<dbReference type="Gene3D" id="3.40.50.620">
    <property type="entry name" value="HUPs"/>
    <property type="match status" value="1"/>
</dbReference>
<dbReference type="Proteomes" id="UP000253383">
    <property type="component" value="Unassembled WGS sequence"/>
</dbReference>
<dbReference type="RefSeq" id="WP_114410037.1">
    <property type="nucleotide sequence ID" value="NZ_QOWE01000039.1"/>
</dbReference>
<reference evidence="2 3" key="1">
    <citation type="submission" date="2018-07" db="EMBL/GenBank/DDBJ databases">
        <title>Genome analysis of Larkinella rosea.</title>
        <authorList>
            <person name="Zhou Z."/>
            <person name="Wang G."/>
        </authorList>
    </citation>
    <scope>NUCLEOTIDE SEQUENCE [LARGE SCALE GENOMIC DNA]</scope>
    <source>
        <strain evidence="3">zzj9</strain>
    </source>
</reference>
<dbReference type="EMBL" id="QOWE01000039">
    <property type="protein sequence ID" value="RCR65642.1"/>
    <property type="molecule type" value="Genomic_DNA"/>
</dbReference>
<dbReference type="OrthoDB" id="9782395at2"/>
<organism evidence="2 3">
    <name type="scientific">Larkinella punicea</name>
    <dbReference type="NCBI Taxonomy" id="2315727"/>
    <lineage>
        <taxon>Bacteria</taxon>
        <taxon>Pseudomonadati</taxon>
        <taxon>Bacteroidota</taxon>
        <taxon>Cytophagia</taxon>
        <taxon>Cytophagales</taxon>
        <taxon>Spirosomataceae</taxon>
        <taxon>Larkinella</taxon>
    </lineage>
</organism>
<dbReference type="InterPro" id="IPR014729">
    <property type="entry name" value="Rossmann-like_a/b/a_fold"/>
</dbReference>
<dbReference type="CDD" id="cd06259">
    <property type="entry name" value="YdcF-like"/>
    <property type="match status" value="1"/>
</dbReference>
<dbReference type="InterPro" id="IPR051599">
    <property type="entry name" value="Cell_Envelope_Assoc"/>
</dbReference>
<sequence>MNQIPASIHHLAKKLWDYHRLNQPLQPADAIFVLCSYDKRVAERGAQLWLDGWAPLLIFSGGLGVITRNLWTEPEADQFAEIARNMGVPDEAMLIENQSTNTGENVLFTQQRLAERNLDPTRFLLVQKPYMERRSYATFRKVWPQKQVRVTSPQASYEEYLETYSNPELSPEQVIHIMVGDLQRIREYPRKGFQVPQEIPQDVWDAYEALVAAGYDQHLIKA</sequence>
<accession>A0A368JDN0</accession>
<feature type="domain" description="DUF218" evidence="1">
    <location>
        <begin position="29"/>
        <end position="150"/>
    </location>
</feature>
<dbReference type="PANTHER" id="PTHR30336">
    <property type="entry name" value="INNER MEMBRANE PROTEIN, PROBABLE PERMEASE"/>
    <property type="match status" value="1"/>
</dbReference>
<dbReference type="PANTHER" id="PTHR30336:SF20">
    <property type="entry name" value="DUF218 DOMAIN-CONTAINING PROTEIN"/>
    <property type="match status" value="1"/>
</dbReference>
<evidence type="ECO:0000313" key="2">
    <source>
        <dbReference type="EMBL" id="RCR65642.1"/>
    </source>
</evidence>
<evidence type="ECO:0000313" key="3">
    <source>
        <dbReference type="Proteomes" id="UP000253383"/>
    </source>
</evidence>
<proteinExistence type="predicted"/>
<dbReference type="InterPro" id="IPR003848">
    <property type="entry name" value="DUF218"/>
</dbReference>
<comment type="caution">
    <text evidence="2">The sequence shown here is derived from an EMBL/GenBank/DDBJ whole genome shotgun (WGS) entry which is preliminary data.</text>
</comment>
<keyword evidence="3" id="KW-1185">Reference proteome</keyword>
<dbReference type="GO" id="GO:0005886">
    <property type="term" value="C:plasma membrane"/>
    <property type="evidence" value="ECO:0007669"/>
    <property type="project" value="TreeGrafter"/>
</dbReference>
<name>A0A368JDN0_9BACT</name>
<protein>
    <submittedName>
        <fullName evidence="2">YdcF family protein</fullName>
    </submittedName>
</protein>
<dbReference type="AlphaFoldDB" id="A0A368JDN0"/>